<dbReference type="SUPFAM" id="SSF51011">
    <property type="entry name" value="Glycosyl hydrolase domain"/>
    <property type="match status" value="1"/>
</dbReference>
<evidence type="ECO:0000313" key="7">
    <source>
        <dbReference type="Proteomes" id="UP001589773"/>
    </source>
</evidence>
<dbReference type="Pfam" id="PF09087">
    <property type="entry name" value="Cyc-maltodext_N"/>
    <property type="match status" value="1"/>
</dbReference>
<feature type="signal peptide" evidence="4">
    <location>
        <begin position="1"/>
        <end position="19"/>
    </location>
</feature>
<dbReference type="InterPro" id="IPR014756">
    <property type="entry name" value="Ig_E-set"/>
</dbReference>
<dbReference type="InterPro" id="IPR013780">
    <property type="entry name" value="Glyco_hydro_b"/>
</dbReference>
<keyword evidence="4" id="KW-0732">Signal</keyword>
<dbReference type="InterPro" id="IPR019492">
    <property type="entry name" value="Cyclo-malto-dextrinase_C"/>
</dbReference>
<accession>A0ABV6FIH6</accession>
<dbReference type="InterPro" id="IPR015171">
    <property type="entry name" value="Cyc-maltodext_N"/>
</dbReference>
<dbReference type="InterPro" id="IPR006047">
    <property type="entry name" value="GH13_cat_dom"/>
</dbReference>
<feature type="chain" id="PRO_5047105798" evidence="4">
    <location>
        <begin position="20"/>
        <end position="639"/>
    </location>
</feature>
<dbReference type="InterPro" id="IPR017853">
    <property type="entry name" value="GH"/>
</dbReference>
<dbReference type="RefSeq" id="WP_379680369.1">
    <property type="nucleotide sequence ID" value="NZ_JBHLWP010000013.1"/>
</dbReference>
<evidence type="ECO:0000259" key="5">
    <source>
        <dbReference type="SMART" id="SM00642"/>
    </source>
</evidence>
<evidence type="ECO:0000256" key="2">
    <source>
        <dbReference type="ARBA" id="ARBA00023295"/>
    </source>
</evidence>
<keyword evidence="2 6" id="KW-0326">Glycosidase</keyword>
<reference evidence="6 7" key="1">
    <citation type="submission" date="2024-09" db="EMBL/GenBank/DDBJ databases">
        <authorList>
            <person name="Sun Q."/>
            <person name="Mori K."/>
        </authorList>
    </citation>
    <scope>NUCLEOTIDE SEQUENCE [LARGE SCALE GENOMIC DNA]</scope>
    <source>
        <strain evidence="6 7">CCM 7792</strain>
    </source>
</reference>
<feature type="region of interest" description="Disordered" evidence="3">
    <location>
        <begin position="148"/>
        <end position="176"/>
    </location>
</feature>
<evidence type="ECO:0000256" key="4">
    <source>
        <dbReference type="SAM" id="SignalP"/>
    </source>
</evidence>
<dbReference type="Pfam" id="PF00128">
    <property type="entry name" value="Alpha-amylase"/>
    <property type="match status" value="1"/>
</dbReference>
<feature type="domain" description="Glycosyl hydrolase family 13 catalytic" evidence="5">
    <location>
        <begin position="143"/>
        <end position="544"/>
    </location>
</feature>
<dbReference type="SUPFAM" id="SSF81296">
    <property type="entry name" value="E set domains"/>
    <property type="match status" value="1"/>
</dbReference>
<dbReference type="InterPro" id="IPR013783">
    <property type="entry name" value="Ig-like_fold"/>
</dbReference>
<dbReference type="Gene3D" id="2.60.40.10">
    <property type="entry name" value="Immunoglobulins"/>
    <property type="match status" value="1"/>
</dbReference>
<proteinExistence type="predicted"/>
<comment type="caution">
    <text evidence="6">The sequence shown here is derived from an EMBL/GenBank/DDBJ whole genome shotgun (WGS) entry which is preliminary data.</text>
</comment>
<dbReference type="SUPFAM" id="SSF51445">
    <property type="entry name" value="(Trans)glycosidases"/>
    <property type="match status" value="1"/>
</dbReference>
<dbReference type="Proteomes" id="UP001589773">
    <property type="component" value="Unassembled WGS sequence"/>
</dbReference>
<protein>
    <submittedName>
        <fullName evidence="6">Glycoside hydrolase family 13 protein</fullName>
        <ecNumber evidence="6">3.2.1.-</ecNumber>
    </submittedName>
</protein>
<keyword evidence="7" id="KW-1185">Reference proteome</keyword>
<name>A0ABV6FIH6_9BURK</name>
<dbReference type="EMBL" id="JBHLWP010000013">
    <property type="protein sequence ID" value="MFC0253338.1"/>
    <property type="molecule type" value="Genomic_DNA"/>
</dbReference>
<dbReference type="EC" id="3.2.1.-" evidence="6"/>
<dbReference type="PANTHER" id="PTHR10357:SF210">
    <property type="entry name" value="MALTODEXTRIN GLUCOSIDASE"/>
    <property type="match status" value="1"/>
</dbReference>
<dbReference type="Pfam" id="PF10438">
    <property type="entry name" value="Cyc-maltodext_C"/>
    <property type="match status" value="1"/>
</dbReference>
<dbReference type="CDD" id="cd11340">
    <property type="entry name" value="AmyAc_bac_CMD_like_3"/>
    <property type="match status" value="1"/>
</dbReference>
<dbReference type="GO" id="GO:0016798">
    <property type="term" value="F:hydrolase activity, acting on glycosyl bonds"/>
    <property type="evidence" value="ECO:0007669"/>
    <property type="project" value="UniProtKB-KW"/>
</dbReference>
<organism evidence="6 7">
    <name type="scientific">Massilia consociata</name>
    <dbReference type="NCBI Taxonomy" id="760117"/>
    <lineage>
        <taxon>Bacteria</taxon>
        <taxon>Pseudomonadati</taxon>
        <taxon>Pseudomonadota</taxon>
        <taxon>Betaproteobacteria</taxon>
        <taxon>Burkholderiales</taxon>
        <taxon>Oxalobacteraceae</taxon>
        <taxon>Telluria group</taxon>
        <taxon>Massilia</taxon>
    </lineage>
</organism>
<sequence length="639" mass="71694">MRHLLASLLIGTVSLAAHAQSAGQSPARHPAPAPASAIAHMEPPFWWAGMRHKGLQLMVHGERIAELEPAIAYPGVRIASVTRVPSKNYLFIDLVIGDDAKPGAFDIRFKGTGRETSYTYRLLAREPGSAQRIGFNSSDAIYQVMPDRFANGDPSNDSTPDTLEKANRANGSGRHGGDIQGMIDKLDYIAGMGFTQLWPTPLVENDMPAYSYHGYAATDHYRIDPRYGSNEDFRRLSVEAKKRGIGLIQDVVLSHIGSAHWWMKDLPTPDWVNYGGKFVPTHHHRTAVQDPYASKEDADNFQRGWFVESMPDLNQSNPLVANYLIQNNIWWIEYAGLSGLRIDTFGYSDSAFLSEYTRRLMAEYPKLNMVGEEWSKLVPVVARWQRGKDNFDGYRASTPSLMDFPVAEAMRTALADKGNGHAGGNVFTDVYETLSLDYLYPEPGNLVLFPGNHDMSRIWSVTGEDFDKYRMAMVFLMTMPRIPQFYVGDEILMTSATKERNDVSYRSDFPGGWAGDRVDAFTGKGLSSQQRAAQELVRKLANWRKGQPVIHHGKLMHFGPRDNTYVYFRYDDKERDKKTVMVAFNNNAKEMVLDTGRFREMLGGVAGGVDVLSGKRFELAKELRLPAKASVILELDRAP</sequence>
<dbReference type="SMART" id="SM00642">
    <property type="entry name" value="Aamy"/>
    <property type="match status" value="1"/>
</dbReference>
<gene>
    <name evidence="6" type="ORF">ACFFJK_15675</name>
</gene>
<evidence type="ECO:0000256" key="3">
    <source>
        <dbReference type="SAM" id="MobiDB-lite"/>
    </source>
</evidence>
<dbReference type="Gene3D" id="3.20.20.80">
    <property type="entry name" value="Glycosidases"/>
    <property type="match status" value="1"/>
</dbReference>
<dbReference type="PANTHER" id="PTHR10357">
    <property type="entry name" value="ALPHA-AMYLASE FAMILY MEMBER"/>
    <property type="match status" value="1"/>
</dbReference>
<evidence type="ECO:0000313" key="6">
    <source>
        <dbReference type="EMBL" id="MFC0253338.1"/>
    </source>
</evidence>
<keyword evidence="1 6" id="KW-0378">Hydrolase</keyword>
<dbReference type="Gene3D" id="2.60.40.1180">
    <property type="entry name" value="Golgi alpha-mannosidase II"/>
    <property type="match status" value="1"/>
</dbReference>
<evidence type="ECO:0000256" key="1">
    <source>
        <dbReference type="ARBA" id="ARBA00022801"/>
    </source>
</evidence>